<dbReference type="Pfam" id="PF00012">
    <property type="entry name" value="HSP70"/>
    <property type="match status" value="1"/>
</dbReference>
<dbReference type="Proteomes" id="UP001195483">
    <property type="component" value="Unassembled WGS sequence"/>
</dbReference>
<evidence type="ECO:0000313" key="5">
    <source>
        <dbReference type="Proteomes" id="UP001195483"/>
    </source>
</evidence>
<evidence type="ECO:0000313" key="4">
    <source>
        <dbReference type="EMBL" id="KAK3603244.1"/>
    </source>
</evidence>
<dbReference type="GO" id="GO:0140662">
    <property type="term" value="F:ATP-dependent protein folding chaperone"/>
    <property type="evidence" value="ECO:0007669"/>
    <property type="project" value="InterPro"/>
</dbReference>
<dbReference type="GO" id="GO:0005524">
    <property type="term" value="F:ATP binding"/>
    <property type="evidence" value="ECO:0007669"/>
    <property type="project" value="UniProtKB-KW"/>
</dbReference>
<comment type="caution">
    <text evidence="4">The sequence shown here is derived from an EMBL/GenBank/DDBJ whole genome shotgun (WGS) entry which is preliminary data.</text>
</comment>
<dbReference type="CDD" id="cd10229">
    <property type="entry name" value="ASKHA_NBD_HSP70_HSPA12"/>
    <property type="match status" value="1"/>
</dbReference>
<organism evidence="4 5">
    <name type="scientific">Potamilus streckersoni</name>
    <dbReference type="NCBI Taxonomy" id="2493646"/>
    <lineage>
        <taxon>Eukaryota</taxon>
        <taxon>Metazoa</taxon>
        <taxon>Spiralia</taxon>
        <taxon>Lophotrochozoa</taxon>
        <taxon>Mollusca</taxon>
        <taxon>Bivalvia</taxon>
        <taxon>Autobranchia</taxon>
        <taxon>Heteroconchia</taxon>
        <taxon>Palaeoheterodonta</taxon>
        <taxon>Unionida</taxon>
        <taxon>Unionoidea</taxon>
        <taxon>Unionidae</taxon>
        <taxon>Ambleminae</taxon>
        <taxon>Lampsilini</taxon>
        <taxon>Potamilus</taxon>
    </lineage>
</organism>
<dbReference type="PANTHER" id="PTHR14187:SF5">
    <property type="entry name" value="HEAT SHOCK 70 KDA PROTEIN 12A"/>
    <property type="match status" value="1"/>
</dbReference>
<keyword evidence="2" id="KW-0547">Nucleotide-binding</keyword>
<reference evidence="4" key="3">
    <citation type="submission" date="2023-05" db="EMBL/GenBank/DDBJ databases">
        <authorList>
            <person name="Smith C.H."/>
        </authorList>
    </citation>
    <scope>NUCLEOTIDE SEQUENCE</scope>
    <source>
        <strain evidence="4">CHS0354</strain>
        <tissue evidence="4">Mantle</tissue>
    </source>
</reference>
<keyword evidence="3" id="KW-0067">ATP-binding</keyword>
<comment type="similarity">
    <text evidence="1">Belongs to the heat shock protein 70 family.</text>
</comment>
<accession>A0AAE0T4K0</accession>
<dbReference type="PANTHER" id="PTHR14187">
    <property type="entry name" value="ALPHA KINASE/ELONGATION FACTOR 2 KINASE"/>
    <property type="match status" value="1"/>
</dbReference>
<dbReference type="AlphaFoldDB" id="A0AAE0T4K0"/>
<gene>
    <name evidence="4" type="ORF">CHS0354_007575</name>
</gene>
<evidence type="ECO:0000256" key="3">
    <source>
        <dbReference type="ARBA" id="ARBA00022840"/>
    </source>
</evidence>
<keyword evidence="5" id="KW-1185">Reference proteome</keyword>
<reference evidence="4" key="2">
    <citation type="journal article" date="2021" name="Genome Biol. Evol.">
        <title>Developing a high-quality reference genome for a parasitic bivalve with doubly uniparental inheritance (Bivalvia: Unionida).</title>
        <authorList>
            <person name="Smith C.H."/>
        </authorList>
    </citation>
    <scope>NUCLEOTIDE SEQUENCE</scope>
    <source>
        <strain evidence="4">CHS0354</strain>
        <tissue evidence="4">Mantle</tissue>
    </source>
</reference>
<reference evidence="4" key="1">
    <citation type="journal article" date="2021" name="Genome Biol. Evol.">
        <title>A High-Quality Reference Genome for a Parasitic Bivalve with Doubly Uniparental Inheritance (Bivalvia: Unionida).</title>
        <authorList>
            <person name="Smith C.H."/>
        </authorList>
    </citation>
    <scope>NUCLEOTIDE SEQUENCE</scope>
    <source>
        <strain evidence="4">CHS0354</strain>
    </source>
</reference>
<dbReference type="EMBL" id="JAEAOA010000519">
    <property type="protein sequence ID" value="KAK3603244.1"/>
    <property type="molecule type" value="Genomic_DNA"/>
</dbReference>
<dbReference type="InterPro" id="IPR013126">
    <property type="entry name" value="Hsp_70_fam"/>
</dbReference>
<dbReference type="Gene3D" id="3.30.420.40">
    <property type="match status" value="2"/>
</dbReference>
<proteinExistence type="inferred from homology"/>
<protein>
    <submittedName>
        <fullName evidence="4">Uncharacterized protein</fullName>
    </submittedName>
</protein>
<sequence length="582" mass="65561">MEMESPLMVVAIDFGTTFSSWACSLRHEYEENPTKVHVRQWVGGDHISAKAPTTVLIRPDGKTLEAFGYEAEDRYADLVEKGGHKLWYYFRRFKMKIYNDDSLSRTTVIKDATGKPLPAMMVFSRTIQFMKDDFLKQFQRTMEGHVQDRDIRWVLTVPAIWNERAKQFMRQAAVTAGIRDEYLKLALEPEAASLLCNHLPMKKFVANGSETASISTFEKGSKYLILDAGGGTVDITIHEVITSGKIKELHKASGGPWGGTKVDEAFQQFIMKLVGSPVFSKFSNETFEDLQEMFRSFEVKKRDIYSDKNCQVILRVPISLIQLFERETGNTLEESVKKYCPTGKMKLVNDKLKVESSVMKEFYTDTINYITSHVISIFEDKHFADVKSIIMVGGFSECSLLQQAIQDCIPHKNVIIAMEPGLAVLKGAVIFGHNPEAVLERICRYTYGVAGSKPFVDGHHRKTFKKSYGAGELCNNVFVKIVECGQKIKLNERQPEQILKMAQDRTEQVFSIYVSDKPSPMYITDEGCSLIGTLTISGLDTSVALSHRKIALTLMVGGTEMEVEAREVHTGNTSKTVMDFLG</sequence>
<dbReference type="SUPFAM" id="SSF53067">
    <property type="entry name" value="Actin-like ATPase domain"/>
    <property type="match status" value="2"/>
</dbReference>
<name>A0AAE0T4K0_9BIVA</name>
<evidence type="ECO:0000256" key="1">
    <source>
        <dbReference type="ARBA" id="ARBA00007381"/>
    </source>
</evidence>
<evidence type="ECO:0000256" key="2">
    <source>
        <dbReference type="ARBA" id="ARBA00022741"/>
    </source>
</evidence>
<dbReference type="InterPro" id="IPR043129">
    <property type="entry name" value="ATPase_NBD"/>
</dbReference>